<evidence type="ECO:0000256" key="1">
    <source>
        <dbReference type="ARBA" id="ARBA00023117"/>
    </source>
</evidence>
<dbReference type="AlphaFoldDB" id="A0AAV8UDN7"/>
<accession>A0AAV8UDN7</accession>
<feature type="domain" description="Bromo" evidence="4">
    <location>
        <begin position="163"/>
        <end position="233"/>
    </location>
</feature>
<feature type="compositionally biased region" description="Low complexity" evidence="3">
    <location>
        <begin position="41"/>
        <end position="61"/>
    </location>
</feature>
<dbReference type="Gene3D" id="1.20.920.10">
    <property type="entry name" value="Bromodomain-like"/>
    <property type="match status" value="1"/>
</dbReference>
<dbReference type="SMART" id="SM00297">
    <property type="entry name" value="BROMO"/>
    <property type="match status" value="1"/>
</dbReference>
<dbReference type="InterPro" id="IPR036427">
    <property type="entry name" value="Bromodomain-like_sf"/>
</dbReference>
<dbReference type="SUPFAM" id="SSF47370">
    <property type="entry name" value="Bromodomain"/>
    <property type="match status" value="1"/>
</dbReference>
<evidence type="ECO:0000313" key="6">
    <source>
        <dbReference type="Proteomes" id="UP001159364"/>
    </source>
</evidence>
<dbReference type="PROSITE" id="PS50014">
    <property type="entry name" value="BROMODOMAIN_2"/>
    <property type="match status" value="1"/>
</dbReference>
<evidence type="ECO:0000313" key="5">
    <source>
        <dbReference type="EMBL" id="KAJ8898901.1"/>
    </source>
</evidence>
<keyword evidence="6" id="KW-1185">Reference proteome</keyword>
<sequence length="626" mass="70760">MSRKVQMRRIWRAGDRRSPRISALEAWKARLQPTRPPFTKTNRTSTTNTNTNSSLINSNLRYRQPPGAIEGPASRTRAKKRRKLRPLLDVSSSTSKAAQDSKKNDEQDRRQPSDNDPLIHSNQSILNDLSEDQAAYPDQSSRTSFASWMPEKRILELVIDLLQRRDTREIFAEPVDPSEVESYYEIIKEPMDFGTMRAKLHEGMYITLEQFEHDVFLITRNAMHFNSSATVYFRQALAIDKLAKKIFDLLRTDPENFEFKFLETRRRSSRRLRGKGRCFTHNSVGNLATNSNSNDMRLGVMTELDPSSTKSSSNLKRAVQEKIGCYGVNIISDRQDRELFHADRRSSYKLRDPLLSMYHPIVGSSKELMLVMQQDICYRESLKLFVKDLGPTAQMIAKQKLNGWSTDAEDFPTLGSDYCQNVAASTCARLMPTALKTAKFDADCNKVGIHDTSVRIMANRNDKITLCSTRGEARDGVTGTPSNQTSQQNQKKDLNFSTSGLNETDKVSSLGSEKNKTDTKMPSAEIHSVLPSSWPQTLVGQSSSRQVTDQSQNLNCQYHESNGQAIATVPPRQELGTMSETGQALKLTSSPFIFDLPFVKSRLVQTNLMGRGICFQQSNKSTEAYL</sequence>
<dbReference type="PRINTS" id="PR00503">
    <property type="entry name" value="BROMODOMAIN"/>
</dbReference>
<dbReference type="Proteomes" id="UP001159364">
    <property type="component" value="Linkage Group LG08"/>
</dbReference>
<evidence type="ECO:0000256" key="3">
    <source>
        <dbReference type="SAM" id="MobiDB-lite"/>
    </source>
</evidence>
<feature type="compositionally biased region" description="Polar residues" evidence="3">
    <location>
        <begin position="479"/>
        <end position="512"/>
    </location>
</feature>
<reference evidence="5 6" key="1">
    <citation type="submission" date="2021-09" db="EMBL/GenBank/DDBJ databases">
        <title>Genomic insights and catalytic innovation underlie evolution of tropane alkaloids biosynthesis.</title>
        <authorList>
            <person name="Wang Y.-J."/>
            <person name="Tian T."/>
            <person name="Huang J.-P."/>
            <person name="Huang S.-X."/>
        </authorList>
    </citation>
    <scope>NUCLEOTIDE SEQUENCE [LARGE SCALE GENOMIC DNA]</scope>
    <source>
        <strain evidence="5">KIB-2018</strain>
        <tissue evidence="5">Leaf</tissue>
    </source>
</reference>
<name>A0AAV8UDN7_9ROSI</name>
<dbReference type="InterPro" id="IPR001487">
    <property type="entry name" value="Bromodomain"/>
</dbReference>
<gene>
    <name evidence="5" type="ORF">K2173_008210</name>
</gene>
<dbReference type="PANTHER" id="PTHR22881">
    <property type="entry name" value="BROMODOMAIN CONTAINING PROTEIN"/>
    <property type="match status" value="1"/>
</dbReference>
<dbReference type="PANTHER" id="PTHR22881:SF26">
    <property type="entry name" value="BROMODOMAIN CONTAINING PROTEIN, EXPRESSED"/>
    <property type="match status" value="1"/>
</dbReference>
<feature type="compositionally biased region" description="Basic and acidic residues" evidence="3">
    <location>
        <begin position="99"/>
        <end position="113"/>
    </location>
</feature>
<dbReference type="EMBL" id="JAIWQS010000008">
    <property type="protein sequence ID" value="KAJ8898901.1"/>
    <property type="molecule type" value="Genomic_DNA"/>
</dbReference>
<proteinExistence type="predicted"/>
<feature type="region of interest" description="Disordered" evidence="3">
    <location>
        <begin position="472"/>
        <end position="521"/>
    </location>
</feature>
<dbReference type="Pfam" id="PF00439">
    <property type="entry name" value="Bromodomain"/>
    <property type="match status" value="1"/>
</dbReference>
<organism evidence="5 6">
    <name type="scientific">Erythroxylum novogranatense</name>
    <dbReference type="NCBI Taxonomy" id="1862640"/>
    <lineage>
        <taxon>Eukaryota</taxon>
        <taxon>Viridiplantae</taxon>
        <taxon>Streptophyta</taxon>
        <taxon>Embryophyta</taxon>
        <taxon>Tracheophyta</taxon>
        <taxon>Spermatophyta</taxon>
        <taxon>Magnoliopsida</taxon>
        <taxon>eudicotyledons</taxon>
        <taxon>Gunneridae</taxon>
        <taxon>Pentapetalae</taxon>
        <taxon>rosids</taxon>
        <taxon>fabids</taxon>
        <taxon>Malpighiales</taxon>
        <taxon>Erythroxylaceae</taxon>
        <taxon>Erythroxylum</taxon>
    </lineage>
</organism>
<protein>
    <recommendedName>
        <fullName evidence="4">Bromo domain-containing protein</fullName>
    </recommendedName>
</protein>
<keyword evidence="1 2" id="KW-0103">Bromodomain</keyword>
<evidence type="ECO:0000256" key="2">
    <source>
        <dbReference type="PROSITE-ProRule" id="PRU00035"/>
    </source>
</evidence>
<feature type="region of interest" description="Disordered" evidence="3">
    <location>
        <begin position="26"/>
        <end position="121"/>
    </location>
</feature>
<feature type="compositionally biased region" description="Basic residues" evidence="3">
    <location>
        <begin position="76"/>
        <end position="85"/>
    </location>
</feature>
<dbReference type="InterPro" id="IPR051831">
    <property type="entry name" value="Bromodomain_contain_prot"/>
</dbReference>
<comment type="caution">
    <text evidence="5">The sequence shown here is derived from an EMBL/GenBank/DDBJ whole genome shotgun (WGS) entry which is preliminary data.</text>
</comment>
<evidence type="ECO:0000259" key="4">
    <source>
        <dbReference type="PROSITE" id="PS50014"/>
    </source>
</evidence>